<keyword evidence="4" id="KW-0732">Signal</keyword>
<dbReference type="EMBL" id="AEYY01000008">
    <property type="protein sequence ID" value="EHC03640.1"/>
    <property type="molecule type" value="Genomic_DNA"/>
</dbReference>
<proteinExistence type="predicted"/>
<evidence type="ECO:0000256" key="1">
    <source>
        <dbReference type="ARBA" id="ARBA00023054"/>
    </source>
</evidence>
<organism evidence="5 6">
    <name type="scientific">Streptococcus suis R61</name>
    <dbReference type="NCBI Taxonomy" id="996306"/>
    <lineage>
        <taxon>Bacteria</taxon>
        <taxon>Bacillati</taxon>
        <taxon>Bacillota</taxon>
        <taxon>Bacilli</taxon>
        <taxon>Lactobacillales</taxon>
        <taxon>Streptococcaceae</taxon>
        <taxon>Streptococcus</taxon>
    </lineage>
</organism>
<dbReference type="NCBIfam" id="TIGR04320">
    <property type="entry name" value="Surf_Exclu_PgrA"/>
    <property type="match status" value="1"/>
</dbReference>
<feature type="coiled-coil region" evidence="2">
    <location>
        <begin position="568"/>
        <end position="602"/>
    </location>
</feature>
<dbReference type="AlphaFoldDB" id="A0AA87FAK9"/>
<evidence type="ECO:0000256" key="3">
    <source>
        <dbReference type="SAM" id="MobiDB-lite"/>
    </source>
</evidence>
<evidence type="ECO:0000313" key="6">
    <source>
        <dbReference type="Proteomes" id="UP000004014"/>
    </source>
</evidence>
<feature type="chain" id="PRO_5041665676" evidence="4">
    <location>
        <begin position="29"/>
        <end position="834"/>
    </location>
</feature>
<dbReference type="Gene3D" id="1.20.120.330">
    <property type="entry name" value="Nucleotidyltransferases domain 2"/>
    <property type="match status" value="1"/>
</dbReference>
<reference evidence="5 6" key="1">
    <citation type="submission" date="2011-03" db="EMBL/GenBank/DDBJ databases">
        <title>Deep-sequencing identification of multiple resistance mechanism for the high antibiotic-resistance strain Streptococcus suis R61.</title>
        <authorList>
            <person name="Hu P."/>
            <person name="Yang M."/>
            <person name="Jin M."/>
            <person name="Xiao J."/>
        </authorList>
    </citation>
    <scope>NUCLEOTIDE SEQUENCE [LARGE SCALE GENOMIC DNA]</scope>
    <source>
        <strain evidence="5 6">R61</strain>
    </source>
</reference>
<feature type="region of interest" description="Disordered" evidence="3">
    <location>
        <begin position="211"/>
        <end position="242"/>
    </location>
</feature>
<evidence type="ECO:0000256" key="4">
    <source>
        <dbReference type="SAM" id="SignalP"/>
    </source>
</evidence>
<dbReference type="Proteomes" id="UP000004014">
    <property type="component" value="Unassembled WGS sequence"/>
</dbReference>
<dbReference type="InterPro" id="IPR027607">
    <property type="entry name" value="Surf_Exclu_SEC10/PgrA"/>
</dbReference>
<sequence length="834" mass="92492">MRKNNYIFGGFAATTAITLATVGTPVQAEEVTATVETATTVAEVPVTAATVQSALEVAEQAQASVDAQQIVVEAAKGSLETAEQATSQAKEQLTKAEEKVAQATPENIQNAEDAVENAKTNQVTKETAVETSQDAVKEAQDAVNNQAKVVESAKKVISKEQADVDAAQQNVDEAQSILDSTDVQTVYNVQTKAQEIVEKDKANVETAQEQLEKAQESDKKRQEAIEEAQKVADKSAQTLSDKSTKLTEVTTDFNKVNADLVTKQLAFEKAENDYNGLQHFVVTPDYVQALKDYVNNPYSYSSERDQFDKWYEDAKTRLKAANQANVEANLKYSINLNDDNTTEYDVNNLPKDLQTELSHYASYLLNQIRTIFGTPLTTVTSSSVDFVDKSTDKSVSKNWDSWTSLDHDDESIWSTAVEYGLTDKNYRVGNYHENWHGVHFYDRDYDSNGFVLVTGPEKVTKQTLKRAVHHAVIGFMFNGYEWLHARSISGLTDKSTKYVSGQGSVEKYDDVVYLGIDFTKVNGNAGVHFITVGTHHLTSDSTFDTELIENPYNIEKITKLYQDALKIRDEAQGQVDQEKLRLDSAQKEYDTALENDKDAKDALSEAQSVPVQTPAAQLERDRVQSILDASLKNLDQANADVLALEKDVKVKQSNLNKAKAELTTQQSELKSAKEVLTKEEEELIRLEGLRDKAQENLTHAETGLEEAKKAVRSAEQELLDLQNAPEKLEEAKENYAKAQQQLKEAKETFDDASALLETLLTERDTKLSEYKELKAKFDLNQAKLKDLENQAKNKVIVTLPDGTVVAVPNTAPTAAEKPAVDVDAVNKLLIKVKM</sequence>
<accession>A0AA87FAK9</accession>
<evidence type="ECO:0000313" key="5">
    <source>
        <dbReference type="EMBL" id="EHC03640.1"/>
    </source>
</evidence>
<feature type="compositionally biased region" description="Basic and acidic residues" evidence="3">
    <location>
        <begin position="211"/>
        <end position="233"/>
    </location>
</feature>
<gene>
    <name evidence="5" type="ORF">SSUR61_0391</name>
</gene>
<dbReference type="RefSeq" id="WP_002940000.1">
    <property type="nucleotide sequence ID" value="NZ_AEYY01000008.1"/>
</dbReference>
<comment type="caution">
    <text evidence="5">The sequence shown here is derived from an EMBL/GenBank/DDBJ whole genome shotgun (WGS) entry which is preliminary data.</text>
</comment>
<name>A0AA87FAK9_STRSU</name>
<protein>
    <submittedName>
        <fullName evidence="5">Transposon related peptidoglycan linked protein (LPXTG motif)</fullName>
    </submittedName>
</protein>
<feature type="region of interest" description="Disordered" evidence="3">
    <location>
        <begin position="83"/>
        <end position="108"/>
    </location>
</feature>
<feature type="signal peptide" evidence="4">
    <location>
        <begin position="1"/>
        <end position="28"/>
    </location>
</feature>
<dbReference type="PANTHER" id="PTHR32083">
    <property type="entry name" value="CILIA AND FLAGELLA-ASSOCIATED PROTEIN 58-RELATED"/>
    <property type="match status" value="1"/>
</dbReference>
<evidence type="ECO:0000256" key="2">
    <source>
        <dbReference type="SAM" id="Coils"/>
    </source>
</evidence>
<keyword evidence="1 2" id="KW-0175">Coiled coil</keyword>
<feature type="coiled-coil region" evidence="2">
    <location>
        <begin position="627"/>
        <end position="790"/>
    </location>
</feature>